<accession>A0A1V9Y903</accession>
<dbReference type="PROSITE" id="PS50011">
    <property type="entry name" value="PROTEIN_KINASE_DOM"/>
    <property type="match status" value="1"/>
</dbReference>
<feature type="domain" description="Protein kinase" evidence="5">
    <location>
        <begin position="21"/>
        <end position="274"/>
    </location>
</feature>
<feature type="domain" description="SAM" evidence="6">
    <location>
        <begin position="666"/>
        <end position="729"/>
    </location>
</feature>
<dbReference type="OrthoDB" id="71338at2759"/>
<organism evidence="7 8">
    <name type="scientific">Thraustotheca clavata</name>
    <dbReference type="NCBI Taxonomy" id="74557"/>
    <lineage>
        <taxon>Eukaryota</taxon>
        <taxon>Sar</taxon>
        <taxon>Stramenopiles</taxon>
        <taxon>Oomycota</taxon>
        <taxon>Saprolegniomycetes</taxon>
        <taxon>Saprolegniales</taxon>
        <taxon>Achlyaceae</taxon>
        <taxon>Thraustotheca</taxon>
    </lineage>
</organism>
<evidence type="ECO:0000256" key="2">
    <source>
        <dbReference type="ARBA" id="ARBA00022840"/>
    </source>
</evidence>
<dbReference type="PROSITE" id="PS00108">
    <property type="entry name" value="PROTEIN_KINASE_ST"/>
    <property type="match status" value="1"/>
</dbReference>
<dbReference type="InterPro" id="IPR001660">
    <property type="entry name" value="SAM"/>
</dbReference>
<comment type="caution">
    <text evidence="7">The sequence shown here is derived from an EMBL/GenBank/DDBJ whole genome shotgun (WGS) entry which is preliminary data.</text>
</comment>
<evidence type="ECO:0000259" key="6">
    <source>
        <dbReference type="PROSITE" id="PS50105"/>
    </source>
</evidence>
<feature type="binding site" evidence="3">
    <location>
        <position position="54"/>
    </location>
    <ligand>
        <name>ATP</name>
        <dbReference type="ChEBI" id="CHEBI:30616"/>
    </ligand>
</feature>
<dbReference type="EMBL" id="JNBS01004830">
    <property type="protein sequence ID" value="OQR82159.1"/>
    <property type="molecule type" value="Genomic_DNA"/>
</dbReference>
<evidence type="ECO:0000259" key="5">
    <source>
        <dbReference type="PROSITE" id="PS50011"/>
    </source>
</evidence>
<dbReference type="SMART" id="SM00454">
    <property type="entry name" value="SAM"/>
    <property type="match status" value="1"/>
</dbReference>
<evidence type="ECO:0000256" key="3">
    <source>
        <dbReference type="PROSITE-ProRule" id="PRU10141"/>
    </source>
</evidence>
<evidence type="ECO:0000256" key="1">
    <source>
        <dbReference type="ARBA" id="ARBA00022741"/>
    </source>
</evidence>
<dbReference type="InterPro" id="IPR000719">
    <property type="entry name" value="Prot_kinase_dom"/>
</dbReference>
<evidence type="ECO:0000256" key="4">
    <source>
        <dbReference type="SAM" id="Coils"/>
    </source>
</evidence>
<dbReference type="InterPro" id="IPR008271">
    <property type="entry name" value="Ser/Thr_kinase_AS"/>
</dbReference>
<keyword evidence="7" id="KW-0808">Transferase</keyword>
<keyword evidence="1 3" id="KW-0547">Nucleotide-binding</keyword>
<reference evidence="7 8" key="1">
    <citation type="journal article" date="2014" name="Genome Biol. Evol.">
        <title>The secreted proteins of Achlya hypogyna and Thraustotheca clavata identify the ancestral oomycete secretome and reveal gene acquisitions by horizontal gene transfer.</title>
        <authorList>
            <person name="Misner I."/>
            <person name="Blouin N."/>
            <person name="Leonard G."/>
            <person name="Richards T.A."/>
            <person name="Lane C.E."/>
        </authorList>
    </citation>
    <scope>NUCLEOTIDE SEQUENCE [LARGE SCALE GENOMIC DNA]</scope>
    <source>
        <strain evidence="7 8">ATCC 34112</strain>
    </source>
</reference>
<dbReference type="GO" id="GO:0005524">
    <property type="term" value="F:ATP binding"/>
    <property type="evidence" value="ECO:0007669"/>
    <property type="project" value="UniProtKB-UniRule"/>
</dbReference>
<dbReference type="CDD" id="cd05117">
    <property type="entry name" value="STKc_CAMK"/>
    <property type="match status" value="1"/>
</dbReference>
<name>A0A1V9Y903_9STRA</name>
<dbReference type="Pfam" id="PF00069">
    <property type="entry name" value="Pkinase"/>
    <property type="match status" value="1"/>
</dbReference>
<protein>
    <submittedName>
        <fullName evidence="7">Calcium/calmodulin-dependent protein kinase</fullName>
    </submittedName>
</protein>
<keyword evidence="4" id="KW-0175">Coiled coil</keyword>
<dbReference type="InterPro" id="IPR011009">
    <property type="entry name" value="Kinase-like_dom_sf"/>
</dbReference>
<dbReference type="Proteomes" id="UP000243217">
    <property type="component" value="Unassembled WGS sequence"/>
</dbReference>
<keyword evidence="7" id="KW-0418">Kinase</keyword>
<dbReference type="PROSITE" id="PS50105">
    <property type="entry name" value="SAM_DOMAIN"/>
    <property type="match status" value="1"/>
</dbReference>
<dbReference type="STRING" id="74557.A0A1V9Y903"/>
<dbReference type="InterPro" id="IPR013761">
    <property type="entry name" value="SAM/pointed_sf"/>
</dbReference>
<dbReference type="InterPro" id="IPR017441">
    <property type="entry name" value="Protein_kinase_ATP_BS"/>
</dbReference>
<proteinExistence type="predicted"/>
<dbReference type="GO" id="GO:0004672">
    <property type="term" value="F:protein kinase activity"/>
    <property type="evidence" value="ECO:0007669"/>
    <property type="project" value="InterPro"/>
</dbReference>
<dbReference type="AlphaFoldDB" id="A0A1V9Y903"/>
<dbReference type="PANTHER" id="PTHR24347">
    <property type="entry name" value="SERINE/THREONINE-PROTEIN KINASE"/>
    <property type="match status" value="1"/>
</dbReference>
<sequence>MVECDFTLLQNDLSREFRSKYTLGKVLGDGTFAHVREAAIRTTGKKVAVKCIRKSCKLREVSTEVAFLKSLSHPNIVKVYDFFVEKNGYYVVMELLEGGDLYERLHANGVFSEDATRLIVHKILLALRHCHQNNIVHRDLKPENILLTSTICDTQIKLADFGFATKVRHKALEEFCGTAGYVAPEIIKSLPYSTPVDIWSVGIIMYVLLTGNLPFGVDRNTFKEMCPLSPPPLWYQPYHWAHISDEAKHFLERMLVVEPACRATADELLKDPWLEKAVPTPQPDIPTKSNRRILFTKSPNVWTKFIKPTWRRLAGNSGLMPGPIVRPHSVIYASQSTTPAQMTIEREIVQMIIERETCLEALDQAANHFRDPHSKVRPWKVIQNLSTQYRRATVEVVEGITKWRTLLAAPRQVFVWKQTNYLHKMLTDTNFFESVSEMFRDCTFPLNNNPFLSPLTLKSDLFALDDVALVRKARLICNEIGNIDMERICMTSKVLLAEGIISPPAPKKSIENKDVDIIQVPNTTPSTEENLPPQDKVSLMKLHLDHAKSKLQELEEERTDITQQMQQISLKIEATTLPSKLRSLQNKLGTHNNNLKSLSGEIFQRRNEFTKQEAAYRLQLSKHKKTKPQISSELHHVIVQDQKARDELVASIWSEVAATKPMLESMNEDQVFDFVKELGLDSCAEKLRKMGIDGALLAVSTDQDLQELGIDVRLHRVKILREVEKFMKQLT</sequence>
<evidence type="ECO:0000313" key="8">
    <source>
        <dbReference type="Proteomes" id="UP000243217"/>
    </source>
</evidence>
<dbReference type="SUPFAM" id="SSF47769">
    <property type="entry name" value="SAM/Pointed domain"/>
    <property type="match status" value="1"/>
</dbReference>
<dbReference type="SMART" id="SM00220">
    <property type="entry name" value="S_TKc"/>
    <property type="match status" value="1"/>
</dbReference>
<dbReference type="Gene3D" id="1.10.150.50">
    <property type="entry name" value="Transcription Factor, Ets-1"/>
    <property type="match status" value="1"/>
</dbReference>
<gene>
    <name evidence="7" type="ORF">THRCLA_11080</name>
</gene>
<dbReference type="FunFam" id="1.10.510.10:FF:000571">
    <property type="entry name" value="Maternal embryonic leucine zipper kinase"/>
    <property type="match status" value="1"/>
</dbReference>
<feature type="coiled-coil region" evidence="4">
    <location>
        <begin position="537"/>
        <end position="601"/>
    </location>
</feature>
<dbReference type="CDD" id="cd09487">
    <property type="entry name" value="SAM_superfamily"/>
    <property type="match status" value="1"/>
</dbReference>
<dbReference type="Gene3D" id="1.10.510.10">
    <property type="entry name" value="Transferase(Phosphotransferase) domain 1"/>
    <property type="match status" value="1"/>
</dbReference>
<evidence type="ECO:0000313" key="7">
    <source>
        <dbReference type="EMBL" id="OQR82159.1"/>
    </source>
</evidence>
<dbReference type="Pfam" id="PF07647">
    <property type="entry name" value="SAM_2"/>
    <property type="match status" value="1"/>
</dbReference>
<keyword evidence="2 3" id="KW-0067">ATP-binding</keyword>
<keyword evidence="8" id="KW-1185">Reference proteome</keyword>
<dbReference type="PROSITE" id="PS00107">
    <property type="entry name" value="PROTEIN_KINASE_ATP"/>
    <property type="match status" value="1"/>
</dbReference>
<dbReference type="SUPFAM" id="SSF56112">
    <property type="entry name" value="Protein kinase-like (PK-like)"/>
    <property type="match status" value="1"/>
</dbReference>